<evidence type="ECO:0000313" key="3">
    <source>
        <dbReference type="EMBL" id="MBE0368520.1"/>
    </source>
</evidence>
<reference evidence="3 4" key="1">
    <citation type="submission" date="2015-03" db="EMBL/GenBank/DDBJ databases">
        <title>Genome sequence of Pseudoalteromonas aurantia.</title>
        <authorList>
            <person name="Xie B.-B."/>
            <person name="Rong J.-C."/>
            <person name="Qin Q.-L."/>
            <person name="Zhang Y.-Z."/>
        </authorList>
    </citation>
    <scope>NUCLEOTIDE SEQUENCE [LARGE SCALE GENOMIC DNA]</scope>
    <source>
        <strain evidence="3 4">208</strain>
    </source>
</reference>
<accession>A0ABR9EBZ7</accession>
<dbReference type="EMBL" id="AQGV01000012">
    <property type="protein sequence ID" value="MBE0368520.1"/>
    <property type="molecule type" value="Genomic_DNA"/>
</dbReference>
<dbReference type="RefSeq" id="WP_192507788.1">
    <property type="nucleotide sequence ID" value="NZ_AQGV01000012.1"/>
</dbReference>
<dbReference type="InterPro" id="IPR016134">
    <property type="entry name" value="Dockerin_dom"/>
</dbReference>
<dbReference type="Gene3D" id="1.10.1330.10">
    <property type="entry name" value="Dockerin domain"/>
    <property type="match status" value="1"/>
</dbReference>
<organism evidence="3 4">
    <name type="scientific">Pseudoalteromonas aurantia 208</name>
    <dbReference type="NCBI Taxonomy" id="1314867"/>
    <lineage>
        <taxon>Bacteria</taxon>
        <taxon>Pseudomonadati</taxon>
        <taxon>Pseudomonadota</taxon>
        <taxon>Gammaproteobacteria</taxon>
        <taxon>Alteromonadales</taxon>
        <taxon>Pseudoalteromonadaceae</taxon>
        <taxon>Pseudoalteromonas</taxon>
    </lineage>
</organism>
<comment type="caution">
    <text evidence="3">The sequence shown here is derived from an EMBL/GenBank/DDBJ whole genome shotgun (WGS) entry which is preliminary data.</text>
</comment>
<dbReference type="PROSITE" id="PS00018">
    <property type="entry name" value="EF_HAND_1"/>
    <property type="match status" value="1"/>
</dbReference>
<dbReference type="InterPro" id="IPR018247">
    <property type="entry name" value="EF_Hand_1_Ca_BS"/>
</dbReference>
<name>A0ABR9EBZ7_9GAMM</name>
<dbReference type="Proteomes" id="UP000615755">
    <property type="component" value="Unassembled WGS sequence"/>
</dbReference>
<proteinExistence type="predicted"/>
<dbReference type="PROSITE" id="PS51766">
    <property type="entry name" value="DOCKERIN"/>
    <property type="match status" value="1"/>
</dbReference>
<dbReference type="Gene3D" id="2.60.40.1120">
    <property type="entry name" value="Carboxypeptidase-like, regulatory domain"/>
    <property type="match status" value="1"/>
</dbReference>
<keyword evidence="1" id="KW-0472">Membrane</keyword>
<evidence type="ECO:0000313" key="4">
    <source>
        <dbReference type="Proteomes" id="UP000615755"/>
    </source>
</evidence>
<sequence>MLNRVLNRLNNHVLFGLNLKQINYSIFHILFAMFLIVTSIQVQASKVNSQSRLVGQVNSSVSALSDGGYVVAWYGTTQTNTPFTQTHIFAQRYHADGSFAGSEIQVSTQSLNYSEGVHTVAVKGLDNGNFVITWNADKSIMAKLFNISGNAIGSEFLVKSVSSDYHLNPKAFDLGQGKFMITWGEGGKTYTQRYHANGTVNNFVEHNNEIHSFFNIYGLDTLTQDRYVLTWWQGNQIYNQIFSEAGSAITNIQQFSPQNITPDFQTISVSGLNDGGFVVAWGYFGQKAAGGESSDIFVQRFNTQGVTIGNEYQLTAPFVGANHFDPVIKSLDDGGYVIAWESYGSENTMSYRQFDANNLAVDAIQSIRKYSDATQYYGPMIDVLPGNRLLVSYHNNDFPLNDAYAQQFQLGYSNLVSLSSLPQSILVGEEYSFDILVAGSNIYGADVRLTNSTAGKIKITAGSYGNVFPSEKRIGLPEVVTDNEWSGALSLIHPAPAITGQGVFATVSMKAEQAGAVTLNLTAELANNAGQMLLSTSTPWSFTIEEAQLVTGNVSALGFSGDYSQTRVFVNGIPVEISADGTFSVNLASGEVVIRVESDGYLPAEKSITVNAGEPSLDLGNISLVAGDSNANGQIDIADLTLLLGAYRSTLEGGAPYTPKADFNRDTKINVQDLTLLGNHYGKSGVQTW</sequence>
<evidence type="ECO:0000256" key="1">
    <source>
        <dbReference type="SAM" id="Phobius"/>
    </source>
</evidence>
<dbReference type="InterPro" id="IPR036439">
    <property type="entry name" value="Dockerin_dom_sf"/>
</dbReference>
<keyword evidence="1" id="KW-0812">Transmembrane</keyword>
<gene>
    <name evidence="3" type="ORF">PAUR_a2140</name>
</gene>
<evidence type="ECO:0000259" key="2">
    <source>
        <dbReference type="PROSITE" id="PS51766"/>
    </source>
</evidence>
<keyword evidence="1" id="KW-1133">Transmembrane helix</keyword>
<feature type="domain" description="Dockerin" evidence="2">
    <location>
        <begin position="622"/>
        <end position="689"/>
    </location>
</feature>
<dbReference type="CDD" id="cd14254">
    <property type="entry name" value="Dockerin_II"/>
    <property type="match status" value="1"/>
</dbReference>
<protein>
    <recommendedName>
        <fullName evidence="2">Dockerin domain-containing protein</fullName>
    </recommendedName>
</protein>
<feature type="transmembrane region" description="Helical" evidence="1">
    <location>
        <begin position="21"/>
        <end position="42"/>
    </location>
</feature>
<keyword evidence="4" id="KW-1185">Reference proteome</keyword>
<dbReference type="SUPFAM" id="SSF63446">
    <property type="entry name" value="Type I dockerin domain"/>
    <property type="match status" value="1"/>
</dbReference>